<gene>
    <name evidence="2" type="ORF">SAMN02745885_00311</name>
</gene>
<proteinExistence type="predicted"/>
<name>A0A1T4LUH7_9FIRM</name>
<protein>
    <submittedName>
        <fullName evidence="2">Uncharacterized membrane protein YpjA</fullName>
    </submittedName>
</protein>
<dbReference type="OrthoDB" id="152213at2"/>
<sequence>MISFLWRKEVLLILALANGLGSIYGYYWYHHQLAVSPWYLWPVIPDSPLSASLFTLFLIFLIWKINLPWLFLLANLMMIKYGLWAVIINLDVYWSGHSFAWENLHLTLSHAVMALQGILFLRKIRFAFSDYFIASGWLILNDFIDYFWQTHPYLFYAEQITIAQTTASLLTGIVIIYAAKRLIAVQ</sequence>
<keyword evidence="1" id="KW-0812">Transmembrane</keyword>
<evidence type="ECO:0000256" key="1">
    <source>
        <dbReference type="SAM" id="Phobius"/>
    </source>
</evidence>
<feature type="transmembrane region" description="Helical" evidence="1">
    <location>
        <begin position="12"/>
        <end position="29"/>
    </location>
</feature>
<keyword evidence="1" id="KW-0472">Membrane</keyword>
<dbReference type="PANTHER" id="PTHR40042:SF1">
    <property type="entry name" value="DUF1405 DOMAIN-CONTAINING PROTEIN"/>
    <property type="match status" value="1"/>
</dbReference>
<organism evidence="2 3">
    <name type="scientific">Carboxydocella sporoproducens DSM 16521</name>
    <dbReference type="NCBI Taxonomy" id="1121270"/>
    <lineage>
        <taxon>Bacteria</taxon>
        <taxon>Bacillati</taxon>
        <taxon>Bacillota</taxon>
        <taxon>Clostridia</taxon>
        <taxon>Eubacteriales</taxon>
        <taxon>Clostridiales Family XVI. Incertae Sedis</taxon>
        <taxon>Carboxydocella</taxon>
    </lineage>
</organism>
<keyword evidence="1" id="KW-1133">Transmembrane helix</keyword>
<dbReference type="PANTHER" id="PTHR40042">
    <property type="entry name" value="HYPOTHETICAL MEMBRANE SPANNING PROTEIN"/>
    <property type="match status" value="1"/>
</dbReference>
<feature type="transmembrane region" description="Helical" evidence="1">
    <location>
        <begin position="160"/>
        <end position="179"/>
    </location>
</feature>
<feature type="transmembrane region" description="Helical" evidence="1">
    <location>
        <begin position="103"/>
        <end position="121"/>
    </location>
</feature>
<feature type="transmembrane region" description="Helical" evidence="1">
    <location>
        <begin position="128"/>
        <end position="148"/>
    </location>
</feature>
<dbReference type="Proteomes" id="UP000189933">
    <property type="component" value="Unassembled WGS sequence"/>
</dbReference>
<dbReference type="EMBL" id="FUXM01000002">
    <property type="protein sequence ID" value="SJZ58352.1"/>
    <property type="molecule type" value="Genomic_DNA"/>
</dbReference>
<accession>A0A1T4LUH7</accession>
<dbReference type="AlphaFoldDB" id="A0A1T4LUH7"/>
<keyword evidence="3" id="KW-1185">Reference proteome</keyword>
<evidence type="ECO:0000313" key="3">
    <source>
        <dbReference type="Proteomes" id="UP000189933"/>
    </source>
</evidence>
<dbReference type="RefSeq" id="WP_078664464.1">
    <property type="nucleotide sequence ID" value="NZ_FUXM01000002.1"/>
</dbReference>
<evidence type="ECO:0000313" key="2">
    <source>
        <dbReference type="EMBL" id="SJZ58352.1"/>
    </source>
</evidence>
<feature type="transmembrane region" description="Helical" evidence="1">
    <location>
        <begin position="49"/>
        <end position="74"/>
    </location>
</feature>
<dbReference type="InterPro" id="IPR009845">
    <property type="entry name" value="DUF1405"/>
</dbReference>
<reference evidence="3" key="1">
    <citation type="submission" date="2017-02" db="EMBL/GenBank/DDBJ databases">
        <authorList>
            <person name="Varghese N."/>
            <person name="Submissions S."/>
        </authorList>
    </citation>
    <scope>NUCLEOTIDE SEQUENCE [LARGE SCALE GENOMIC DNA]</scope>
    <source>
        <strain evidence="3">DSM 16521</strain>
    </source>
</reference>
<dbReference type="Pfam" id="PF07187">
    <property type="entry name" value="DUF1405"/>
    <property type="match status" value="1"/>
</dbReference>